<protein>
    <submittedName>
        <fullName evidence="1">Uncharacterized protein</fullName>
    </submittedName>
</protein>
<evidence type="ECO:0000313" key="1">
    <source>
        <dbReference type="EMBL" id="MQL75914.1"/>
    </source>
</evidence>
<gene>
    <name evidence="1" type="ORF">Taro_008295</name>
</gene>
<dbReference type="EMBL" id="NMUH01000270">
    <property type="protein sequence ID" value="MQL75914.1"/>
    <property type="molecule type" value="Genomic_DNA"/>
</dbReference>
<comment type="caution">
    <text evidence="1">The sequence shown here is derived from an EMBL/GenBank/DDBJ whole genome shotgun (WGS) entry which is preliminary data.</text>
</comment>
<feature type="non-terminal residue" evidence="1">
    <location>
        <position position="148"/>
    </location>
</feature>
<dbReference type="AlphaFoldDB" id="A0A843U2P0"/>
<proteinExistence type="predicted"/>
<reference evidence="1" key="1">
    <citation type="submission" date="2017-07" db="EMBL/GenBank/DDBJ databases">
        <title>Taro Niue Genome Assembly and Annotation.</title>
        <authorList>
            <person name="Atibalentja N."/>
            <person name="Keating K."/>
            <person name="Fields C.J."/>
        </authorList>
    </citation>
    <scope>NUCLEOTIDE SEQUENCE</scope>
    <source>
        <strain evidence="1">Niue_2</strain>
        <tissue evidence="1">Leaf</tissue>
    </source>
</reference>
<name>A0A843U2P0_COLES</name>
<dbReference type="Proteomes" id="UP000652761">
    <property type="component" value="Unassembled WGS sequence"/>
</dbReference>
<sequence length="148" mass="16335">MQASSADKQIKPLHKGFLGGSEITPVIPTSTPHTVRLHYSKEYNSHRSTTTPNTLELDGSNTQPRAQRLQKLSTTTQTTTGARRLQIEHDGSNHTSKCVNTQADCVDTTGYCFRTCFWDSELVSTHRCTMSTPQANCVDTQADCVDTT</sequence>
<accession>A0A843U2P0</accession>
<organism evidence="1 2">
    <name type="scientific">Colocasia esculenta</name>
    <name type="common">Wild taro</name>
    <name type="synonym">Arum esculentum</name>
    <dbReference type="NCBI Taxonomy" id="4460"/>
    <lineage>
        <taxon>Eukaryota</taxon>
        <taxon>Viridiplantae</taxon>
        <taxon>Streptophyta</taxon>
        <taxon>Embryophyta</taxon>
        <taxon>Tracheophyta</taxon>
        <taxon>Spermatophyta</taxon>
        <taxon>Magnoliopsida</taxon>
        <taxon>Liliopsida</taxon>
        <taxon>Araceae</taxon>
        <taxon>Aroideae</taxon>
        <taxon>Colocasieae</taxon>
        <taxon>Colocasia</taxon>
    </lineage>
</organism>
<keyword evidence="2" id="KW-1185">Reference proteome</keyword>
<evidence type="ECO:0000313" key="2">
    <source>
        <dbReference type="Proteomes" id="UP000652761"/>
    </source>
</evidence>